<evidence type="ECO:0000313" key="1">
    <source>
        <dbReference type="EMBL" id="KAK9140569.1"/>
    </source>
</evidence>
<organism evidence="1 2">
    <name type="scientific">Stephania cephalantha</name>
    <dbReference type="NCBI Taxonomy" id="152367"/>
    <lineage>
        <taxon>Eukaryota</taxon>
        <taxon>Viridiplantae</taxon>
        <taxon>Streptophyta</taxon>
        <taxon>Embryophyta</taxon>
        <taxon>Tracheophyta</taxon>
        <taxon>Spermatophyta</taxon>
        <taxon>Magnoliopsida</taxon>
        <taxon>Ranunculales</taxon>
        <taxon>Menispermaceae</taxon>
        <taxon>Menispermoideae</taxon>
        <taxon>Cissampelideae</taxon>
        <taxon>Stephania</taxon>
    </lineage>
</organism>
<comment type="caution">
    <text evidence="1">The sequence shown here is derived from an EMBL/GenBank/DDBJ whole genome shotgun (WGS) entry which is preliminary data.</text>
</comment>
<sequence length="108" mass="13031">MWENRCDNIVTMEQEREHDQENYTMWYRSVITRFMGDDEALRDHSFNLVHRLHQVLIEDGFEQCIVAIDEGIKALDEDERHRSTLWKDGNDVDIEKMMGLFIKKKKRS</sequence>
<dbReference type="AlphaFoldDB" id="A0AAP0JVG7"/>
<name>A0AAP0JVG7_9MAGN</name>
<accession>A0AAP0JVG7</accession>
<dbReference type="Proteomes" id="UP001419268">
    <property type="component" value="Unassembled WGS sequence"/>
</dbReference>
<reference evidence="1 2" key="1">
    <citation type="submission" date="2024-01" db="EMBL/GenBank/DDBJ databases">
        <title>Genome assemblies of Stephania.</title>
        <authorList>
            <person name="Yang L."/>
        </authorList>
    </citation>
    <scope>NUCLEOTIDE SEQUENCE [LARGE SCALE GENOMIC DNA]</scope>
    <source>
        <strain evidence="1">JXDWG</strain>
        <tissue evidence="1">Leaf</tissue>
    </source>
</reference>
<protein>
    <submittedName>
        <fullName evidence="1">Uncharacterized protein</fullName>
    </submittedName>
</protein>
<evidence type="ECO:0000313" key="2">
    <source>
        <dbReference type="Proteomes" id="UP001419268"/>
    </source>
</evidence>
<gene>
    <name evidence="1" type="ORF">Scep_010250</name>
</gene>
<keyword evidence="2" id="KW-1185">Reference proteome</keyword>
<dbReference type="EMBL" id="JBBNAG010000004">
    <property type="protein sequence ID" value="KAK9140569.1"/>
    <property type="molecule type" value="Genomic_DNA"/>
</dbReference>
<proteinExistence type="predicted"/>